<dbReference type="RefSeq" id="WP_014794983.1">
    <property type="nucleotide sequence ID" value="NC_018017.1"/>
</dbReference>
<proteinExistence type="predicted"/>
<protein>
    <submittedName>
        <fullName evidence="2">Uncharacterized protein</fullName>
    </submittedName>
</protein>
<reference evidence="3" key="1">
    <citation type="submission" date="2012-06" db="EMBL/GenBank/DDBJ databases">
        <title>Complete sequence of Desulfitobacterium dehalogenans ATCC 51507.</title>
        <authorList>
            <person name="Lucas S."/>
            <person name="Han J."/>
            <person name="Lapidus A."/>
            <person name="Cheng J.-F."/>
            <person name="Goodwin L."/>
            <person name="Pitluck S."/>
            <person name="Peters L."/>
            <person name="Ovchinnikova G."/>
            <person name="Teshima H."/>
            <person name="Detter J.C."/>
            <person name="Han C."/>
            <person name="Tapia R."/>
            <person name="Land M."/>
            <person name="Hauser L."/>
            <person name="Kyrpides N."/>
            <person name="Ivanova N."/>
            <person name="Pagani I."/>
            <person name="Kruse T."/>
            <person name="de Vos W.M."/>
            <person name="Smidt H."/>
            <person name="Woyke T."/>
        </authorList>
    </citation>
    <scope>NUCLEOTIDE SEQUENCE [LARGE SCALE GENOMIC DNA]</scope>
    <source>
        <strain evidence="3">ATCC 51507 / DSM 9161 / JW/IU-DC1</strain>
    </source>
</reference>
<dbReference type="eggNOG" id="ENOG50341AX">
    <property type="taxonomic scope" value="Bacteria"/>
</dbReference>
<dbReference type="Proteomes" id="UP000006053">
    <property type="component" value="Chromosome"/>
</dbReference>
<dbReference type="KEGG" id="ddh:Desde_3212"/>
<evidence type="ECO:0000256" key="1">
    <source>
        <dbReference type="SAM" id="Coils"/>
    </source>
</evidence>
<dbReference type="HOGENOM" id="CLU_1701415_0_0_9"/>
<dbReference type="STRING" id="756499.Desde_3212"/>
<accession>I4AC18</accession>
<gene>
    <name evidence="2" type="ordered locus">Desde_3212</name>
</gene>
<evidence type="ECO:0000313" key="2">
    <source>
        <dbReference type="EMBL" id="AFM01503.1"/>
    </source>
</evidence>
<evidence type="ECO:0000313" key="3">
    <source>
        <dbReference type="Proteomes" id="UP000006053"/>
    </source>
</evidence>
<dbReference type="AlphaFoldDB" id="I4AC18"/>
<feature type="coiled-coil region" evidence="1">
    <location>
        <begin position="126"/>
        <end position="153"/>
    </location>
</feature>
<name>I4AC18_DESDJ</name>
<reference evidence="2 3" key="2">
    <citation type="journal article" date="2015" name="J. Bacteriol.">
        <title>Genomic, proteomic, and biochemical analysis of the organohalide respiratory pathway in Desulfitobacterium dehalogenans.</title>
        <authorList>
            <person name="Kruse T."/>
            <person name="van de Pas B.A."/>
            <person name="Atteia A."/>
            <person name="Krab K."/>
            <person name="Hagen W.R."/>
            <person name="Goodwin L."/>
            <person name="Chain P."/>
            <person name="Boeren S."/>
            <person name="Maphosa F."/>
            <person name="Schraa G."/>
            <person name="de Vos W.M."/>
            <person name="van der Oost J."/>
            <person name="Smidt H."/>
            <person name="Stams A.J."/>
        </authorList>
    </citation>
    <scope>NUCLEOTIDE SEQUENCE [LARGE SCALE GENOMIC DNA]</scope>
    <source>
        <strain evidence="3">ATCC 51507 / DSM 9161 / JW/IU-DC1</strain>
    </source>
</reference>
<dbReference type="EMBL" id="CP003348">
    <property type="protein sequence ID" value="AFM01503.1"/>
    <property type="molecule type" value="Genomic_DNA"/>
</dbReference>
<keyword evidence="1" id="KW-0175">Coiled coil</keyword>
<keyword evidence="3" id="KW-1185">Reference proteome</keyword>
<sequence>MYSMKGHWMLVSKEYKEDFSTKKIREDVKISLTDKEYINLKLLAYKAGFRTPGDLLSSFVGDLTGWHRNGSDESELAEMWFERTFGESEDHSNFIHYLYNNDFTLGDMTELLYDEDYFEDVYENYMDENKGKKNQTKEECKKLMTELLEKGEEL</sequence>
<organism evidence="2 3">
    <name type="scientific">Desulfitobacterium dehalogenans (strain ATCC 51507 / DSM 9161 / JW/IU-DC1)</name>
    <dbReference type="NCBI Taxonomy" id="756499"/>
    <lineage>
        <taxon>Bacteria</taxon>
        <taxon>Bacillati</taxon>
        <taxon>Bacillota</taxon>
        <taxon>Clostridia</taxon>
        <taxon>Eubacteriales</taxon>
        <taxon>Desulfitobacteriaceae</taxon>
        <taxon>Desulfitobacterium</taxon>
    </lineage>
</organism>